<dbReference type="GO" id="GO:0034703">
    <property type="term" value="C:cation channel complex"/>
    <property type="evidence" value="ECO:0007669"/>
    <property type="project" value="TreeGrafter"/>
</dbReference>
<comment type="caution">
    <text evidence="2">The sequence shown here is derived from an EMBL/GenBank/DDBJ whole genome shotgun (WGS) entry which is preliminary data.</text>
</comment>
<dbReference type="AlphaFoldDB" id="A0A3S5FEB4"/>
<keyword evidence="3" id="KW-1185">Reference proteome</keyword>
<protein>
    <submittedName>
        <fullName evidence="2">Uncharacterized protein</fullName>
    </submittedName>
</protein>
<evidence type="ECO:0000313" key="2">
    <source>
        <dbReference type="EMBL" id="VEL24270.1"/>
    </source>
</evidence>
<dbReference type="GO" id="GO:0030424">
    <property type="term" value="C:axon"/>
    <property type="evidence" value="ECO:0007669"/>
    <property type="project" value="TreeGrafter"/>
</dbReference>
<name>A0A3S5FEB4_9PLAT</name>
<evidence type="ECO:0000256" key="1">
    <source>
        <dbReference type="SAM" id="MobiDB-lite"/>
    </source>
</evidence>
<proteinExistence type="predicted"/>
<feature type="region of interest" description="Disordered" evidence="1">
    <location>
        <begin position="1"/>
        <end position="29"/>
    </location>
</feature>
<accession>A0A3S5FEB4</accession>
<feature type="compositionally biased region" description="Basic and acidic residues" evidence="1">
    <location>
        <begin position="1"/>
        <end position="11"/>
    </location>
</feature>
<dbReference type="Proteomes" id="UP000784294">
    <property type="component" value="Unassembled WGS sequence"/>
</dbReference>
<dbReference type="EMBL" id="CAAALY010066807">
    <property type="protein sequence ID" value="VEL24270.1"/>
    <property type="molecule type" value="Genomic_DNA"/>
</dbReference>
<gene>
    <name evidence="2" type="ORF">PXEA_LOCUS17710</name>
</gene>
<organism evidence="2 3">
    <name type="scientific">Protopolystoma xenopodis</name>
    <dbReference type="NCBI Taxonomy" id="117903"/>
    <lineage>
        <taxon>Eukaryota</taxon>
        <taxon>Metazoa</taxon>
        <taxon>Spiralia</taxon>
        <taxon>Lophotrochozoa</taxon>
        <taxon>Platyhelminthes</taxon>
        <taxon>Monogenea</taxon>
        <taxon>Polyopisthocotylea</taxon>
        <taxon>Polystomatidea</taxon>
        <taxon>Polystomatidae</taxon>
        <taxon>Protopolystoma</taxon>
    </lineage>
</organism>
<dbReference type="PANTHER" id="PTHR31781:SF1">
    <property type="entry name" value="PROTEIN UNC-80 HOMOLOG"/>
    <property type="match status" value="1"/>
</dbReference>
<sequence>MRSSRPDERCSYRNSFGQPTIPGGISSANISDGSHTGGAEGILIACLLPAFIRRLVRCRRELVAQENISLFADIRQLLNYLRETHGSTFRRSLLSALLCIIYRRMAAKPSATCHQQARNRTITEKLSCFLDWVAQLQAPVRPSCTVIEHAPPILHECKFSFYLQLGVALLVGMS</sequence>
<evidence type="ECO:0000313" key="3">
    <source>
        <dbReference type="Proteomes" id="UP000784294"/>
    </source>
</evidence>
<reference evidence="2" key="1">
    <citation type="submission" date="2018-11" db="EMBL/GenBank/DDBJ databases">
        <authorList>
            <consortium name="Pathogen Informatics"/>
        </authorList>
    </citation>
    <scope>NUCLEOTIDE SEQUENCE</scope>
</reference>
<dbReference type="OrthoDB" id="5584001at2759"/>
<dbReference type="GO" id="GO:0005261">
    <property type="term" value="F:monoatomic cation channel activity"/>
    <property type="evidence" value="ECO:0007669"/>
    <property type="project" value="TreeGrafter"/>
</dbReference>
<dbReference type="PANTHER" id="PTHR31781">
    <property type="entry name" value="UNC80"/>
    <property type="match status" value="1"/>
</dbReference>
<dbReference type="GO" id="GO:0055080">
    <property type="term" value="P:monoatomic cation homeostasis"/>
    <property type="evidence" value="ECO:0007669"/>
    <property type="project" value="TreeGrafter"/>
</dbReference>